<dbReference type="OrthoDB" id="5362512at2759"/>
<dbReference type="AlphaFoldDB" id="A0A9W9XQG3"/>
<reference evidence="2" key="1">
    <citation type="submission" date="2022-12" db="EMBL/GenBank/DDBJ databases">
        <authorList>
            <person name="Petersen C."/>
        </authorList>
    </citation>
    <scope>NUCLEOTIDE SEQUENCE</scope>
    <source>
        <strain evidence="2">IBT 29495</strain>
    </source>
</reference>
<evidence type="ECO:0000313" key="3">
    <source>
        <dbReference type="Proteomes" id="UP001149954"/>
    </source>
</evidence>
<dbReference type="PANTHER" id="PTHR33112">
    <property type="entry name" value="DOMAIN PROTEIN, PUTATIVE-RELATED"/>
    <property type="match status" value="1"/>
</dbReference>
<gene>
    <name evidence="2" type="ORF">N7463_009284</name>
</gene>
<proteinExistence type="predicted"/>
<reference evidence="2" key="2">
    <citation type="journal article" date="2023" name="IMA Fungus">
        <title>Comparative genomic study of the Penicillium genus elucidates a diverse pangenome and 15 lateral gene transfer events.</title>
        <authorList>
            <person name="Petersen C."/>
            <person name="Sorensen T."/>
            <person name="Nielsen M.R."/>
            <person name="Sondergaard T.E."/>
            <person name="Sorensen J.L."/>
            <person name="Fitzpatrick D.A."/>
            <person name="Frisvad J.C."/>
            <person name="Nielsen K.L."/>
        </authorList>
    </citation>
    <scope>NUCLEOTIDE SEQUENCE</scope>
    <source>
        <strain evidence="2">IBT 29495</strain>
    </source>
</reference>
<dbReference type="EMBL" id="JAPWDS010000005">
    <property type="protein sequence ID" value="KAJ5497297.1"/>
    <property type="molecule type" value="Genomic_DNA"/>
</dbReference>
<evidence type="ECO:0000259" key="1">
    <source>
        <dbReference type="Pfam" id="PF06985"/>
    </source>
</evidence>
<dbReference type="InterPro" id="IPR010730">
    <property type="entry name" value="HET"/>
</dbReference>
<organism evidence="2 3">
    <name type="scientific">Penicillium fimorum</name>
    <dbReference type="NCBI Taxonomy" id="1882269"/>
    <lineage>
        <taxon>Eukaryota</taxon>
        <taxon>Fungi</taxon>
        <taxon>Dikarya</taxon>
        <taxon>Ascomycota</taxon>
        <taxon>Pezizomycotina</taxon>
        <taxon>Eurotiomycetes</taxon>
        <taxon>Eurotiomycetidae</taxon>
        <taxon>Eurotiales</taxon>
        <taxon>Aspergillaceae</taxon>
        <taxon>Penicillium</taxon>
    </lineage>
</organism>
<feature type="domain" description="Heterokaryon incompatibility" evidence="1">
    <location>
        <begin position="204"/>
        <end position="360"/>
    </location>
</feature>
<accession>A0A9W9XQG3</accession>
<dbReference type="Proteomes" id="UP001149954">
    <property type="component" value="Unassembled WGS sequence"/>
</dbReference>
<protein>
    <recommendedName>
        <fullName evidence="1">Heterokaryon incompatibility domain-containing protein</fullName>
    </recommendedName>
</protein>
<sequence length="696" mass="78051">MVKEDCNRLKPRIRASCLLCNRFRGHGPLDNKSKDRRHDFLQFTWEELLSSSSSCYCCDILVRGCRGCFRQHSLEETDIANGSLKFRYLDRTGDIEEQETGKMIVILFQNGKKFLIEVFAADGPAGLTPASWGDFAPRSRTSPRTDSGSAHVTIKSWLDECMVDHADSLCNVGKLPPLPTRVVDVGLEDGVVKIIEPKKTKGKYVCLSHCWGSRQIITTTKATLAEHKRSIPWDSLSQTFRDAIFGVRALKIKYIWIDSLCIIQDDATDWAIESSRMASVYRNGFFTIAATHSLNGDGGLFHATPDFQVSGKSPDGEQYNLYFREVIDHHIEPINKCDDESGSPTAVFFPLFTRAWVYQERMLSARVIHFGRYELFFECRSGIRCECEHIMDSDGGAGSWRGLFKVELATALLYYDLASRGQDRPGLEYHGAALWRTLVTCYTGLLLTQSSDRLPAIGGMAREMADRRGPSYLAGLWEESLNDDLIWAVPQESGNVQPRPYPWNAPTWSWASVESGVRHWDELLFPTYEMHRPFGSRLPYQHFSTIENCEVKINPVAIDEFGHIASGSLSISGLVSEGVLQYEIDSDDSNPSCYVSFSSTERRSIWTDYLLNRPGPGETKPGTPVLCLRMSRIQNGIPGHPRSQIEYLVSLVLKESTEIPGCFERIGTLVISAKPSPVDPVGEVYKGASSRTVTIV</sequence>
<evidence type="ECO:0000313" key="2">
    <source>
        <dbReference type="EMBL" id="KAJ5497297.1"/>
    </source>
</evidence>
<dbReference type="PANTHER" id="PTHR33112:SF13">
    <property type="entry name" value="HETEROKARYON INCOMPATIBILITY DOMAIN-CONTAINING PROTEIN"/>
    <property type="match status" value="1"/>
</dbReference>
<comment type="caution">
    <text evidence="2">The sequence shown here is derived from an EMBL/GenBank/DDBJ whole genome shotgun (WGS) entry which is preliminary data.</text>
</comment>
<keyword evidence="3" id="KW-1185">Reference proteome</keyword>
<dbReference type="Pfam" id="PF06985">
    <property type="entry name" value="HET"/>
    <property type="match status" value="1"/>
</dbReference>
<name>A0A9W9XQG3_9EURO</name>